<dbReference type="InterPro" id="IPR001841">
    <property type="entry name" value="Znf_RING"/>
</dbReference>
<feature type="domain" description="B box-type" evidence="7">
    <location>
        <begin position="81"/>
        <end position="122"/>
    </location>
</feature>
<keyword evidence="2 4" id="KW-0863">Zinc-finger</keyword>
<dbReference type="Pfam" id="PF00622">
    <property type="entry name" value="SPRY"/>
    <property type="match status" value="1"/>
</dbReference>
<dbReference type="PROSITE" id="PS50119">
    <property type="entry name" value="ZF_BBOX"/>
    <property type="match status" value="1"/>
</dbReference>
<name>A0A9W7WCR1_TRIRA</name>
<evidence type="ECO:0000256" key="5">
    <source>
        <dbReference type="SAM" id="Coils"/>
    </source>
</evidence>
<keyword evidence="5" id="KW-0175">Coiled coil</keyword>
<dbReference type="SUPFAM" id="SSF57850">
    <property type="entry name" value="RING/U-box"/>
    <property type="match status" value="1"/>
</dbReference>
<dbReference type="PROSITE" id="PS00518">
    <property type="entry name" value="ZF_RING_1"/>
    <property type="match status" value="1"/>
</dbReference>
<keyword evidence="3" id="KW-0862">Zinc</keyword>
<dbReference type="EMBL" id="JAFHDT010000019">
    <property type="protein sequence ID" value="KAI7796277.1"/>
    <property type="molecule type" value="Genomic_DNA"/>
</dbReference>
<evidence type="ECO:0000259" key="8">
    <source>
        <dbReference type="PROSITE" id="PS50188"/>
    </source>
</evidence>
<evidence type="ECO:0000313" key="10">
    <source>
        <dbReference type="Proteomes" id="UP001059041"/>
    </source>
</evidence>
<protein>
    <submittedName>
        <fullName evidence="9">Zinc-binding protein A33-like</fullName>
    </submittedName>
</protein>
<organism evidence="9 10">
    <name type="scientific">Triplophysa rosa</name>
    <name type="common">Cave loach</name>
    <dbReference type="NCBI Taxonomy" id="992332"/>
    <lineage>
        <taxon>Eukaryota</taxon>
        <taxon>Metazoa</taxon>
        <taxon>Chordata</taxon>
        <taxon>Craniata</taxon>
        <taxon>Vertebrata</taxon>
        <taxon>Euteleostomi</taxon>
        <taxon>Actinopterygii</taxon>
        <taxon>Neopterygii</taxon>
        <taxon>Teleostei</taxon>
        <taxon>Ostariophysi</taxon>
        <taxon>Cypriniformes</taxon>
        <taxon>Nemacheilidae</taxon>
        <taxon>Triplophysa</taxon>
    </lineage>
</organism>
<proteinExistence type="predicted"/>
<dbReference type="InterPro" id="IPR003877">
    <property type="entry name" value="SPRY_dom"/>
</dbReference>
<feature type="domain" description="RING-type" evidence="6">
    <location>
        <begin position="13"/>
        <end position="53"/>
    </location>
</feature>
<dbReference type="Gene3D" id="3.30.160.60">
    <property type="entry name" value="Classic Zinc Finger"/>
    <property type="match status" value="1"/>
</dbReference>
<reference evidence="9" key="1">
    <citation type="submission" date="2021-02" db="EMBL/GenBank/DDBJ databases">
        <title>Comparative genomics reveals that relaxation of natural selection precedes convergent phenotypic evolution of cavefish.</title>
        <authorList>
            <person name="Peng Z."/>
        </authorList>
    </citation>
    <scope>NUCLEOTIDE SEQUENCE</scope>
    <source>
        <tissue evidence="9">Muscle</tissue>
    </source>
</reference>
<evidence type="ECO:0000256" key="3">
    <source>
        <dbReference type="ARBA" id="ARBA00022833"/>
    </source>
</evidence>
<dbReference type="PRINTS" id="PR01407">
    <property type="entry name" value="BUTYPHLNCDUF"/>
</dbReference>
<comment type="caution">
    <text evidence="9">The sequence shown here is derived from an EMBL/GenBank/DDBJ whole genome shotgun (WGS) entry which is preliminary data.</text>
</comment>
<dbReference type="Gene3D" id="2.60.120.920">
    <property type="match status" value="1"/>
</dbReference>
<dbReference type="InterPro" id="IPR001870">
    <property type="entry name" value="B30.2/SPRY"/>
</dbReference>
<dbReference type="Gene3D" id="3.30.40.10">
    <property type="entry name" value="Zinc/RING finger domain, C3HC4 (zinc finger)"/>
    <property type="match status" value="1"/>
</dbReference>
<dbReference type="SMART" id="SM00184">
    <property type="entry name" value="RING"/>
    <property type="match status" value="1"/>
</dbReference>
<dbReference type="AlphaFoldDB" id="A0A9W7WCR1"/>
<sequence>MASKCFSEEDFSCLVCCEVFKDPVVLSCSHSVCKDCIHRFWESKGAQECPVCRKRSSKDNPPLNLALKNLCESFLQERSERSSSVCHLHNEKLKLFCLDDQQPVCVVCQVSRTHNNHKFCPVDEAVDENKEKLRSALKPLQEKLRIFEEFKQNLDKTAEHIKIQSRCTETQIHEEFEKLHQLLHDVESARIRALREEEEQKSQMMKENIEKINRDISSLSHTIRGVEEQMTAEDVSFLQNVKSTLERVQCGASDPENISGMMINVAKHLSNLKFTVIHKMKDNVQYTPVTLDPNTAHCDLLMSDDLFSVRFSADAAALIPDNPERFDVYSCVLGSESFSSGIHCWDVQVGDNTYWALGVMTESAQRKSNVFSRTGVWCVYYYSGKYAAVITPETGFDLSVKEKVERIRVELDCDRGKLSFSDPLTNTHIHTFTHKFTERVYPWFTVISNISPLVILPVKSQQ</sequence>
<dbReference type="PANTHER" id="PTHR24103">
    <property type="entry name" value="E3 UBIQUITIN-PROTEIN LIGASE TRIM"/>
    <property type="match status" value="1"/>
</dbReference>
<dbReference type="Pfam" id="PF00643">
    <property type="entry name" value="zf-B_box"/>
    <property type="match status" value="1"/>
</dbReference>
<dbReference type="SUPFAM" id="SSF57845">
    <property type="entry name" value="B-box zinc-binding domain"/>
    <property type="match status" value="1"/>
</dbReference>
<keyword evidence="1" id="KW-0479">Metal-binding</keyword>
<dbReference type="SMART" id="SM00336">
    <property type="entry name" value="BBOX"/>
    <property type="match status" value="1"/>
</dbReference>
<dbReference type="GO" id="GO:0008270">
    <property type="term" value="F:zinc ion binding"/>
    <property type="evidence" value="ECO:0007669"/>
    <property type="project" value="UniProtKB-KW"/>
</dbReference>
<evidence type="ECO:0000259" key="7">
    <source>
        <dbReference type="PROSITE" id="PS50119"/>
    </source>
</evidence>
<dbReference type="InterPro" id="IPR017907">
    <property type="entry name" value="Znf_RING_CS"/>
</dbReference>
<dbReference type="InterPro" id="IPR000315">
    <property type="entry name" value="Znf_B-box"/>
</dbReference>
<evidence type="ECO:0000256" key="1">
    <source>
        <dbReference type="ARBA" id="ARBA00022723"/>
    </source>
</evidence>
<dbReference type="InterPro" id="IPR006574">
    <property type="entry name" value="PRY"/>
</dbReference>
<dbReference type="InterPro" id="IPR043136">
    <property type="entry name" value="B30.2/SPRY_sf"/>
</dbReference>
<dbReference type="InterPro" id="IPR013320">
    <property type="entry name" value="ConA-like_dom_sf"/>
</dbReference>
<gene>
    <name evidence="9" type="ORF">IRJ41_020486</name>
</gene>
<dbReference type="CDD" id="cd12893">
    <property type="entry name" value="SPRY_PRY_TRIM35"/>
    <property type="match status" value="1"/>
</dbReference>
<evidence type="ECO:0000259" key="6">
    <source>
        <dbReference type="PROSITE" id="PS50089"/>
    </source>
</evidence>
<evidence type="ECO:0000256" key="2">
    <source>
        <dbReference type="ARBA" id="ARBA00022771"/>
    </source>
</evidence>
<dbReference type="SMART" id="SM00589">
    <property type="entry name" value="PRY"/>
    <property type="match status" value="1"/>
</dbReference>
<evidence type="ECO:0000256" key="4">
    <source>
        <dbReference type="PROSITE-ProRule" id="PRU00024"/>
    </source>
</evidence>
<dbReference type="InterPro" id="IPR013083">
    <property type="entry name" value="Znf_RING/FYVE/PHD"/>
</dbReference>
<keyword evidence="10" id="KW-1185">Reference proteome</keyword>
<dbReference type="InterPro" id="IPR050143">
    <property type="entry name" value="TRIM/RBCC"/>
</dbReference>
<dbReference type="Pfam" id="PF13765">
    <property type="entry name" value="PRY"/>
    <property type="match status" value="1"/>
</dbReference>
<dbReference type="PROSITE" id="PS50089">
    <property type="entry name" value="ZF_RING_2"/>
    <property type="match status" value="1"/>
</dbReference>
<dbReference type="SUPFAM" id="SSF49899">
    <property type="entry name" value="Concanavalin A-like lectins/glucanases"/>
    <property type="match status" value="1"/>
</dbReference>
<evidence type="ECO:0000313" key="9">
    <source>
        <dbReference type="EMBL" id="KAI7796277.1"/>
    </source>
</evidence>
<feature type="domain" description="B30.2/SPRY" evidence="8">
    <location>
        <begin position="269"/>
        <end position="462"/>
    </location>
</feature>
<accession>A0A9W7WCR1</accession>
<dbReference type="Proteomes" id="UP001059041">
    <property type="component" value="Linkage Group LG19"/>
</dbReference>
<dbReference type="PROSITE" id="PS50188">
    <property type="entry name" value="B302_SPRY"/>
    <property type="match status" value="1"/>
</dbReference>
<dbReference type="SMART" id="SM00449">
    <property type="entry name" value="SPRY"/>
    <property type="match status" value="1"/>
</dbReference>
<feature type="coiled-coil region" evidence="5">
    <location>
        <begin position="194"/>
        <end position="229"/>
    </location>
</feature>
<dbReference type="FunFam" id="2.60.120.920:FF:000004">
    <property type="entry name" value="Butyrophilin subfamily 1 member A1"/>
    <property type="match status" value="1"/>
</dbReference>
<dbReference type="Pfam" id="PF13923">
    <property type="entry name" value="zf-C3HC4_2"/>
    <property type="match status" value="1"/>
</dbReference>
<dbReference type="InterPro" id="IPR003879">
    <property type="entry name" value="Butyrophylin_SPRY"/>
</dbReference>